<dbReference type="EMBL" id="CADCUR010000098">
    <property type="protein sequence ID" value="CAA9394411.1"/>
    <property type="molecule type" value="Genomic_DNA"/>
</dbReference>
<evidence type="ECO:0000256" key="1">
    <source>
        <dbReference type="ARBA" id="ARBA00023284"/>
    </source>
</evidence>
<protein>
    <recommendedName>
        <fullName evidence="3">Thioredoxin domain-containing protein</fullName>
    </recommendedName>
</protein>
<dbReference type="InterPro" id="IPR000866">
    <property type="entry name" value="AhpC/TSA"/>
</dbReference>
<dbReference type="PROSITE" id="PS00194">
    <property type="entry name" value="THIOREDOXIN_1"/>
    <property type="match status" value="1"/>
</dbReference>
<dbReference type="Pfam" id="PF00578">
    <property type="entry name" value="AhpC-TSA"/>
    <property type="match status" value="1"/>
</dbReference>
<dbReference type="CDD" id="cd02966">
    <property type="entry name" value="TlpA_like_family"/>
    <property type="match status" value="1"/>
</dbReference>
<accession>A0A6J4NPY1</accession>
<dbReference type="PROSITE" id="PS51352">
    <property type="entry name" value="THIOREDOXIN_2"/>
    <property type="match status" value="1"/>
</dbReference>
<dbReference type="AlphaFoldDB" id="A0A6J4NPY1"/>
<evidence type="ECO:0000259" key="3">
    <source>
        <dbReference type="PROSITE" id="PS51352"/>
    </source>
</evidence>
<keyword evidence="2" id="KW-0732">Signal</keyword>
<feature type="chain" id="PRO_5026690933" description="Thioredoxin domain-containing protein" evidence="2">
    <location>
        <begin position="23"/>
        <end position="189"/>
    </location>
</feature>
<proteinExistence type="predicted"/>
<dbReference type="Gene3D" id="3.40.30.10">
    <property type="entry name" value="Glutaredoxin"/>
    <property type="match status" value="1"/>
</dbReference>
<dbReference type="InterPro" id="IPR013766">
    <property type="entry name" value="Thioredoxin_domain"/>
</dbReference>
<dbReference type="InterPro" id="IPR017937">
    <property type="entry name" value="Thioredoxin_CS"/>
</dbReference>
<reference evidence="4" key="1">
    <citation type="submission" date="2020-02" db="EMBL/GenBank/DDBJ databases">
        <authorList>
            <person name="Meier V. D."/>
        </authorList>
    </citation>
    <scope>NUCLEOTIDE SEQUENCE</scope>
    <source>
        <strain evidence="4">AVDCRST_MAG74</strain>
    </source>
</reference>
<dbReference type="PANTHER" id="PTHR42852:SF13">
    <property type="entry name" value="PROTEIN DIPZ"/>
    <property type="match status" value="1"/>
</dbReference>
<dbReference type="SUPFAM" id="SSF52833">
    <property type="entry name" value="Thioredoxin-like"/>
    <property type="match status" value="1"/>
</dbReference>
<dbReference type="PANTHER" id="PTHR42852">
    <property type="entry name" value="THIOL:DISULFIDE INTERCHANGE PROTEIN DSBE"/>
    <property type="match status" value="1"/>
</dbReference>
<feature type="signal peptide" evidence="2">
    <location>
        <begin position="1"/>
        <end position="22"/>
    </location>
</feature>
<feature type="domain" description="Thioredoxin" evidence="3">
    <location>
        <begin position="39"/>
        <end position="189"/>
    </location>
</feature>
<dbReference type="InterPro" id="IPR036249">
    <property type="entry name" value="Thioredoxin-like_sf"/>
</dbReference>
<sequence>MKVIYFCLLPFAFCLFSACRPAAAPVSISNKPVSINNVPQTNLPLPPLKNVGNLGWTLFDEKSEKLSDYRGKVVVLDFWATYCPPCLEEIPHLNALKNKYGEDLQIVGLHVGGEEDQERVPEFVERLKINYALAYPEDALSNALMGANRAIPQTFVFDRSGRLTKKIIGFDNFIKADLDAAIEQAVNER</sequence>
<evidence type="ECO:0000313" key="4">
    <source>
        <dbReference type="EMBL" id="CAA9394411.1"/>
    </source>
</evidence>
<gene>
    <name evidence="4" type="ORF">AVDCRST_MAG74-1185</name>
</gene>
<dbReference type="InterPro" id="IPR050553">
    <property type="entry name" value="Thioredoxin_ResA/DsbE_sf"/>
</dbReference>
<evidence type="ECO:0000256" key="2">
    <source>
        <dbReference type="SAM" id="SignalP"/>
    </source>
</evidence>
<organism evidence="4">
    <name type="scientific">uncultured Pyrinomonadaceae bacterium</name>
    <dbReference type="NCBI Taxonomy" id="2283094"/>
    <lineage>
        <taxon>Bacteria</taxon>
        <taxon>Pseudomonadati</taxon>
        <taxon>Acidobacteriota</taxon>
        <taxon>Blastocatellia</taxon>
        <taxon>Blastocatellales</taxon>
        <taxon>Pyrinomonadaceae</taxon>
        <taxon>environmental samples</taxon>
    </lineage>
</organism>
<dbReference type="GO" id="GO:0016209">
    <property type="term" value="F:antioxidant activity"/>
    <property type="evidence" value="ECO:0007669"/>
    <property type="project" value="InterPro"/>
</dbReference>
<dbReference type="GO" id="GO:0016491">
    <property type="term" value="F:oxidoreductase activity"/>
    <property type="evidence" value="ECO:0007669"/>
    <property type="project" value="InterPro"/>
</dbReference>
<keyword evidence="1" id="KW-0676">Redox-active center</keyword>
<dbReference type="PROSITE" id="PS51257">
    <property type="entry name" value="PROKAR_LIPOPROTEIN"/>
    <property type="match status" value="1"/>
</dbReference>
<name>A0A6J4NPY1_9BACT</name>